<evidence type="ECO:0000313" key="3">
    <source>
        <dbReference type="Proteomes" id="UP000648908"/>
    </source>
</evidence>
<dbReference type="Proteomes" id="UP000648908">
    <property type="component" value="Unassembled WGS sequence"/>
</dbReference>
<keyword evidence="3" id="KW-1185">Reference proteome</keyword>
<name>A0A8K0Y139_9RHOB</name>
<proteinExistence type="predicted"/>
<organism evidence="2 3">
    <name type="scientific">Szabonella alba</name>
    <dbReference type="NCBI Taxonomy" id="2804194"/>
    <lineage>
        <taxon>Bacteria</taxon>
        <taxon>Pseudomonadati</taxon>
        <taxon>Pseudomonadota</taxon>
        <taxon>Alphaproteobacteria</taxon>
        <taxon>Rhodobacterales</taxon>
        <taxon>Paracoccaceae</taxon>
        <taxon>Szabonella</taxon>
    </lineage>
</organism>
<dbReference type="AlphaFoldDB" id="A0A8K0Y139"/>
<sequence>MNRRAIPFPGQPPAQPPYEEEPLSHEAKELAEQIAAEPVPERLRMMAAELGRALDARQKDSDRDMPSDTEKPAD</sequence>
<feature type="region of interest" description="Disordered" evidence="1">
    <location>
        <begin position="50"/>
        <end position="74"/>
    </location>
</feature>
<feature type="compositionally biased region" description="Basic and acidic residues" evidence="1">
    <location>
        <begin position="52"/>
        <end position="74"/>
    </location>
</feature>
<dbReference type="EMBL" id="JAESVN010000010">
    <property type="protein sequence ID" value="MBL4918900.1"/>
    <property type="molecule type" value="Genomic_DNA"/>
</dbReference>
<protein>
    <submittedName>
        <fullName evidence="2">Uncharacterized protein</fullName>
    </submittedName>
</protein>
<comment type="caution">
    <text evidence="2">The sequence shown here is derived from an EMBL/GenBank/DDBJ whole genome shotgun (WGS) entry which is preliminary data.</text>
</comment>
<gene>
    <name evidence="2" type="ORF">JL811_16875</name>
</gene>
<reference evidence="2" key="1">
    <citation type="submission" date="2021-01" db="EMBL/GenBank/DDBJ databases">
        <title>Tabrizicola alba sp. nov. a motile alkaliphilic bacterium isolated from a soda lake.</title>
        <authorList>
            <person name="Szuroczki S."/>
            <person name="Abbaszade G."/>
            <person name="Schumann P."/>
            <person name="Toth E."/>
        </authorList>
    </citation>
    <scope>NUCLEOTIDE SEQUENCE</scope>
    <source>
        <strain evidence="2">DMG-N-6</strain>
    </source>
</reference>
<dbReference type="RefSeq" id="WP_202689879.1">
    <property type="nucleotide sequence ID" value="NZ_JAESVN010000010.1"/>
</dbReference>
<feature type="region of interest" description="Disordered" evidence="1">
    <location>
        <begin position="1"/>
        <end position="24"/>
    </location>
</feature>
<evidence type="ECO:0000313" key="2">
    <source>
        <dbReference type="EMBL" id="MBL4918900.1"/>
    </source>
</evidence>
<evidence type="ECO:0000256" key="1">
    <source>
        <dbReference type="SAM" id="MobiDB-lite"/>
    </source>
</evidence>
<accession>A0A8K0Y139</accession>